<dbReference type="Proteomes" id="UP000027222">
    <property type="component" value="Unassembled WGS sequence"/>
</dbReference>
<proteinExistence type="predicted"/>
<reference evidence="3" key="1">
    <citation type="journal article" date="2014" name="Proc. Natl. Acad. Sci. U.S.A.">
        <title>Extensive sampling of basidiomycete genomes demonstrates inadequacy of the white-rot/brown-rot paradigm for wood decay fungi.</title>
        <authorList>
            <person name="Riley R."/>
            <person name="Salamov A.A."/>
            <person name="Brown D.W."/>
            <person name="Nagy L.G."/>
            <person name="Floudas D."/>
            <person name="Held B.W."/>
            <person name="Levasseur A."/>
            <person name="Lombard V."/>
            <person name="Morin E."/>
            <person name="Otillar R."/>
            <person name="Lindquist E.A."/>
            <person name="Sun H."/>
            <person name="LaButti K.M."/>
            <person name="Schmutz J."/>
            <person name="Jabbour D."/>
            <person name="Luo H."/>
            <person name="Baker S.E."/>
            <person name="Pisabarro A.G."/>
            <person name="Walton J.D."/>
            <person name="Blanchette R.A."/>
            <person name="Henrissat B."/>
            <person name="Martin F."/>
            <person name="Cullen D."/>
            <person name="Hibbett D.S."/>
            <person name="Grigoriev I.V."/>
        </authorList>
    </citation>
    <scope>NUCLEOTIDE SEQUENCE [LARGE SCALE GENOMIC DNA]</scope>
    <source>
        <strain evidence="3">CBS 339.88</strain>
    </source>
</reference>
<evidence type="ECO:0000256" key="1">
    <source>
        <dbReference type="SAM" id="MobiDB-lite"/>
    </source>
</evidence>
<evidence type="ECO:0000313" key="3">
    <source>
        <dbReference type="Proteomes" id="UP000027222"/>
    </source>
</evidence>
<gene>
    <name evidence="2" type="ORF">GALMADRAFT_259919</name>
</gene>
<protein>
    <submittedName>
        <fullName evidence="2">Uncharacterized protein</fullName>
    </submittedName>
</protein>
<name>A0A067S7U6_GALM3</name>
<dbReference type="HOGENOM" id="CLU_2346846_0_0_1"/>
<accession>A0A067S7U6</accession>
<dbReference type="EMBL" id="KL142429">
    <property type="protein sequence ID" value="KDR65992.1"/>
    <property type="molecule type" value="Genomic_DNA"/>
</dbReference>
<sequence>MELIASGVPIVETEAHASLGGHRSSGTGVNGETDCGNEGAGSGNGVGSSDSGNANTGSLSVQGETEEGNEDSGILSPDSNFILEKELEAWLKAHESA</sequence>
<organism evidence="2 3">
    <name type="scientific">Galerina marginata (strain CBS 339.88)</name>
    <dbReference type="NCBI Taxonomy" id="685588"/>
    <lineage>
        <taxon>Eukaryota</taxon>
        <taxon>Fungi</taxon>
        <taxon>Dikarya</taxon>
        <taxon>Basidiomycota</taxon>
        <taxon>Agaricomycotina</taxon>
        <taxon>Agaricomycetes</taxon>
        <taxon>Agaricomycetidae</taxon>
        <taxon>Agaricales</taxon>
        <taxon>Agaricineae</taxon>
        <taxon>Strophariaceae</taxon>
        <taxon>Galerina</taxon>
    </lineage>
</organism>
<keyword evidence="3" id="KW-1185">Reference proteome</keyword>
<feature type="region of interest" description="Disordered" evidence="1">
    <location>
        <begin position="14"/>
        <end position="79"/>
    </location>
</feature>
<evidence type="ECO:0000313" key="2">
    <source>
        <dbReference type="EMBL" id="KDR65992.1"/>
    </source>
</evidence>
<dbReference type="AlphaFoldDB" id="A0A067S7U6"/>